<protein>
    <submittedName>
        <fullName evidence="1">Uncharacterized protein</fullName>
    </submittedName>
</protein>
<name>A0A0U1L386_9FIRM</name>
<gene>
    <name evidence="1" type="ORF">SpAn4DRAFT_0629</name>
</gene>
<evidence type="ECO:0000313" key="2">
    <source>
        <dbReference type="Proteomes" id="UP000049855"/>
    </source>
</evidence>
<reference evidence="2" key="1">
    <citation type="submission" date="2015-03" db="EMBL/GenBank/DDBJ databases">
        <authorList>
            <person name="Nijsse Bart"/>
        </authorList>
    </citation>
    <scope>NUCLEOTIDE SEQUENCE [LARGE SCALE GENOMIC DNA]</scope>
</reference>
<evidence type="ECO:0000313" key="1">
    <source>
        <dbReference type="EMBL" id="CQR74167.1"/>
    </source>
</evidence>
<keyword evidence="2" id="KW-1185">Reference proteome</keyword>
<dbReference type="AlphaFoldDB" id="A0A0U1L386"/>
<accession>A0A0U1L386</accession>
<dbReference type="RefSeq" id="WP_021170176.1">
    <property type="nucleotide sequence ID" value="NZ_CTRP01000014.1"/>
</dbReference>
<proteinExistence type="predicted"/>
<sequence length="475" mass="53061">MRRSSKHQQQDTMDFSDFRGGVNFSDPAHAIAANELAKGMNVELDPETGRLQSRPRLGSPVVTLPAIIRKTWDHPENHFIYATAGTHLYLVDYDSYTDLGELSGLESPAFCYWDSKVYVASGGKLQVVAAHALTTLADSPECNMVFSRFGRLVISKDGQDYIRYSSVGDADSNEAWVEDSNNAMQAQDLEVAYKESGDIMTVVPLLTDLAVFRTFGIYRVISEYPDWSVVEVTKEYTAANAECAVQIGNTAVFLSTSGLMELSGVQGYGDVRQQVFAPKIREWLAKNIDPNTAWIRNLKSRKQLIIKPNALPLILVYHYLYGAATFWRFDAAITDIIEVENSLVVAQGASLYWMSREYQYDNESPVFAEAVGKKYQGFNDFLVKRLAAVVKNNHPGDLDISISGISFPVELTGDQLIYNDDELICNDDSLIWDDDQVEHGESNVIRVPYLQLSITSSTDFIFDQIRLETAVIGRG</sequence>
<dbReference type="Proteomes" id="UP000049855">
    <property type="component" value="Unassembled WGS sequence"/>
</dbReference>
<organism evidence="1 2">
    <name type="scientific">Sporomusa ovata</name>
    <dbReference type="NCBI Taxonomy" id="2378"/>
    <lineage>
        <taxon>Bacteria</taxon>
        <taxon>Bacillati</taxon>
        <taxon>Bacillota</taxon>
        <taxon>Negativicutes</taxon>
        <taxon>Selenomonadales</taxon>
        <taxon>Sporomusaceae</taxon>
        <taxon>Sporomusa</taxon>
    </lineage>
</organism>
<dbReference type="EMBL" id="CTRP01000014">
    <property type="protein sequence ID" value="CQR74167.1"/>
    <property type="molecule type" value="Genomic_DNA"/>
</dbReference>